<evidence type="ECO:0000313" key="3">
    <source>
        <dbReference type="Proteomes" id="UP000009168"/>
    </source>
</evidence>
<dbReference type="GeneID" id="7826035"/>
<evidence type="ECO:0000313" key="2">
    <source>
        <dbReference type="EMBL" id="EAS01369.2"/>
    </source>
</evidence>
<sequence length="606" mass="70446">MSFLKMNSFQVKVNSLPEISATMFTSCKNTGANRYQNIKQNKMDNKNIAKITAEKSPNMANMGLIIEQVKQNNQNQSRLRGFSTPKILKESKSPINQENKPSFLIRNASQLNQQRKLNKNNTVNFGEFIESFTELVEIQNQKNPVDVSQSYSTSDTGTSDSALKSISLQNSQIKQQSKPLSLARLKSFKDINDAHDRHLEQKQLIISELKSHNDNLQCDLKRKNELISSQNKLIQSLQENIATLKETLNQKENNVTSVVKQFQSIKNEMIEQRRDSPEYQTLLDENTFLKQQLNKTQQNLRSAEQLHQKYLNDLTNINNWSAINTNQNITPEFLKDFLIIKIDDQKKQKEQFSELQLASQQFNHKLQILQEDLVAQQQEKRILKATIEMLETKIEILKQDDGYSKTFKHLTGISMECIEKDIIAVKKQIQERQSLNENQLSESDRISLFSLDYLNVQVDNLKNIYNQNQNHIKSIEQKLKDQLTNVEKYKFIQELEAIQYSAKDLLKCNRCNQYLHKAITHQPCGHSFCQDCHEARNLKIELCDMIPQDQKQSKINACSICCQDKKQDKKGISFSVYKNQQIEQITMFFNILVKYKDMIKLLVSKF</sequence>
<dbReference type="Proteomes" id="UP000009168">
    <property type="component" value="Unassembled WGS sequence"/>
</dbReference>
<dbReference type="RefSeq" id="XP_001021615.2">
    <property type="nucleotide sequence ID" value="XM_001021615.2"/>
</dbReference>
<organism evidence="2 3">
    <name type="scientific">Tetrahymena thermophila (strain SB210)</name>
    <dbReference type="NCBI Taxonomy" id="312017"/>
    <lineage>
        <taxon>Eukaryota</taxon>
        <taxon>Sar</taxon>
        <taxon>Alveolata</taxon>
        <taxon>Ciliophora</taxon>
        <taxon>Intramacronucleata</taxon>
        <taxon>Oligohymenophorea</taxon>
        <taxon>Hymenostomatida</taxon>
        <taxon>Tetrahymenina</taxon>
        <taxon>Tetrahymenidae</taxon>
        <taxon>Tetrahymena</taxon>
    </lineage>
</organism>
<dbReference type="EMBL" id="GG662603">
    <property type="protein sequence ID" value="EAS01369.2"/>
    <property type="molecule type" value="Genomic_DNA"/>
</dbReference>
<evidence type="ECO:0000256" key="1">
    <source>
        <dbReference type="SAM" id="Coils"/>
    </source>
</evidence>
<accession>I7MGE0</accession>
<gene>
    <name evidence="2" type="ORF">TTHERM_00149800</name>
</gene>
<proteinExistence type="predicted"/>
<reference evidence="3" key="1">
    <citation type="journal article" date="2006" name="PLoS Biol.">
        <title>Macronuclear genome sequence of the ciliate Tetrahymena thermophila, a model eukaryote.</title>
        <authorList>
            <person name="Eisen J.A."/>
            <person name="Coyne R.S."/>
            <person name="Wu M."/>
            <person name="Wu D."/>
            <person name="Thiagarajan M."/>
            <person name="Wortman J.R."/>
            <person name="Badger J.H."/>
            <person name="Ren Q."/>
            <person name="Amedeo P."/>
            <person name="Jones K.M."/>
            <person name="Tallon L.J."/>
            <person name="Delcher A.L."/>
            <person name="Salzberg S.L."/>
            <person name="Silva J.C."/>
            <person name="Haas B.J."/>
            <person name="Majoros W.H."/>
            <person name="Farzad M."/>
            <person name="Carlton J.M."/>
            <person name="Smith R.K. Jr."/>
            <person name="Garg J."/>
            <person name="Pearlman R.E."/>
            <person name="Karrer K.M."/>
            <person name="Sun L."/>
            <person name="Manning G."/>
            <person name="Elde N.C."/>
            <person name="Turkewitz A.P."/>
            <person name="Asai D.J."/>
            <person name="Wilkes D.E."/>
            <person name="Wang Y."/>
            <person name="Cai H."/>
            <person name="Collins K."/>
            <person name="Stewart B.A."/>
            <person name="Lee S.R."/>
            <person name="Wilamowska K."/>
            <person name="Weinberg Z."/>
            <person name="Ruzzo W.L."/>
            <person name="Wloga D."/>
            <person name="Gaertig J."/>
            <person name="Frankel J."/>
            <person name="Tsao C.-C."/>
            <person name="Gorovsky M.A."/>
            <person name="Keeling P.J."/>
            <person name="Waller R.F."/>
            <person name="Patron N.J."/>
            <person name="Cherry J.M."/>
            <person name="Stover N.A."/>
            <person name="Krieger C.J."/>
            <person name="del Toro C."/>
            <person name="Ryder H.F."/>
            <person name="Williamson S.C."/>
            <person name="Barbeau R.A."/>
            <person name="Hamilton E.P."/>
            <person name="Orias E."/>
        </authorList>
    </citation>
    <scope>NUCLEOTIDE SEQUENCE [LARGE SCALE GENOMIC DNA]</scope>
    <source>
        <strain evidence="3">SB210</strain>
    </source>
</reference>
<dbReference type="Gene3D" id="3.30.40.10">
    <property type="entry name" value="Zinc/RING finger domain, C3HC4 (zinc finger)"/>
    <property type="match status" value="1"/>
</dbReference>
<keyword evidence="1" id="KW-0175">Coiled coil</keyword>
<dbReference type="InParanoid" id="I7MGE0"/>
<protein>
    <recommendedName>
        <fullName evidence="4">RING-type domain-containing protein</fullName>
    </recommendedName>
</protein>
<dbReference type="KEGG" id="tet:TTHERM_00149800"/>
<keyword evidence="3" id="KW-1185">Reference proteome</keyword>
<name>I7MGE0_TETTS</name>
<evidence type="ECO:0008006" key="4">
    <source>
        <dbReference type="Google" id="ProtNLM"/>
    </source>
</evidence>
<dbReference type="InterPro" id="IPR013083">
    <property type="entry name" value="Znf_RING/FYVE/PHD"/>
</dbReference>
<feature type="coiled-coil region" evidence="1">
    <location>
        <begin position="359"/>
        <end position="400"/>
    </location>
</feature>
<dbReference type="AlphaFoldDB" id="I7MGE0"/>
<feature type="coiled-coil region" evidence="1">
    <location>
        <begin position="206"/>
        <end position="313"/>
    </location>
</feature>